<proteinExistence type="predicted"/>
<feature type="transmembrane region" description="Helical" evidence="2">
    <location>
        <begin position="43"/>
        <end position="65"/>
    </location>
</feature>
<dbReference type="OrthoDB" id="3797687at2"/>
<feature type="region of interest" description="Disordered" evidence="1">
    <location>
        <begin position="443"/>
        <end position="503"/>
    </location>
</feature>
<dbReference type="Proteomes" id="UP000007962">
    <property type="component" value="Chromosome"/>
</dbReference>
<keyword evidence="4" id="KW-1185">Reference proteome</keyword>
<reference evidence="3 4" key="1">
    <citation type="journal article" date="2009" name="Stand. Genomic Sci.">
        <title>Complete genome sequence of Beutenbergia cavernae type strain (HKI 0122).</title>
        <authorList>
            <person name="Land M."/>
            <person name="Pukall R."/>
            <person name="Abt B."/>
            <person name="Goker M."/>
            <person name="Rohde M."/>
            <person name="Glavina Del Rio T."/>
            <person name="Tice H."/>
            <person name="Copeland A."/>
            <person name="Cheng J.F."/>
            <person name="Lucas S."/>
            <person name="Chen F."/>
            <person name="Nolan M."/>
            <person name="Bruce D."/>
            <person name="Goodwin L."/>
            <person name="Pitluck S."/>
            <person name="Ivanova N."/>
            <person name="Mavromatis K."/>
            <person name="Ovchinnikova G."/>
            <person name="Pati A."/>
            <person name="Chen A."/>
            <person name="Palaniappan K."/>
            <person name="Hauser L."/>
            <person name="Chang Y.J."/>
            <person name="Jefferies C.C."/>
            <person name="Saunders E."/>
            <person name="Brettin T."/>
            <person name="Detter J.C."/>
            <person name="Han C."/>
            <person name="Chain P."/>
            <person name="Bristow J."/>
            <person name="Eisen J.A."/>
            <person name="Markowitz V."/>
            <person name="Hugenholtz P."/>
            <person name="Kyrpides N.C."/>
            <person name="Klenk H.P."/>
            <person name="Lapidus A."/>
        </authorList>
    </citation>
    <scope>NUCLEOTIDE SEQUENCE [LARGE SCALE GENOMIC DNA]</scope>
    <source>
        <strain evidence="4">ATCC BAA-8 / DSM 12333 / NBRC 16432</strain>
    </source>
</reference>
<name>C5C1P3_BEUC1</name>
<keyword evidence="2" id="KW-0812">Transmembrane</keyword>
<dbReference type="EMBL" id="CP001618">
    <property type="protein sequence ID" value="ACQ79511.1"/>
    <property type="molecule type" value="Genomic_DNA"/>
</dbReference>
<evidence type="ECO:0000256" key="1">
    <source>
        <dbReference type="SAM" id="MobiDB-lite"/>
    </source>
</evidence>
<evidence type="ECO:0008006" key="5">
    <source>
        <dbReference type="Google" id="ProtNLM"/>
    </source>
</evidence>
<dbReference type="eggNOG" id="COG0604">
    <property type="taxonomic scope" value="Bacteria"/>
</dbReference>
<protein>
    <recommendedName>
        <fullName evidence="5">TraD/TraG TraM recognition site domain-containing protein</fullName>
    </recommendedName>
</protein>
<keyword evidence="2" id="KW-0472">Membrane</keyword>
<feature type="compositionally biased region" description="Low complexity" evidence="1">
    <location>
        <begin position="490"/>
        <end position="503"/>
    </location>
</feature>
<dbReference type="RefSeq" id="WP_015881751.1">
    <property type="nucleotide sequence ID" value="NC_012669.1"/>
</dbReference>
<dbReference type="KEGG" id="bcv:Bcav_1251"/>
<dbReference type="STRING" id="471853.Bcav_1251"/>
<sequence length="561" mass="59397">MTRLVLRIVLAAVLLAAYSAYRFSIESEVDGLGGQAAQVYDVVLIAAGALLAISITRAAVGLVSASRELGRASQPYRAARAAELVRHRQAQADWQETARDHQARAAALTAPRAARAGDALWFPVAPRTPPVRVDVVGGDPLRHGWASLLVTLGASLVSEGRRVTVLDLSGQDVGGGLAAVAASAGRQVHRLDLGEGTPVDLIGSVPRDDLGRSLAEALAGRGGTPEGWEERALAADLLRHLDQALDHDLTFARLAAGARVLRQGVGSDVLAAHEVERLIEVHIGDLDRHEWTSKQLRALGTQLEMLRDDVPDGPTPLWRGTPMSVVTTGTGTDRDDLLARVLVHLAAAAIRAGTLTGAFVLAGADRLGAATLDALADRSRRAGVQLLVMMAQPTEELERTVGTGGAVCLMKTLNHRDAAIAAEFVGRGHKFVVSQVSRTVGTTFTDGGGDSLGSSMGESDSFKLRSSGRPSRKANQHSTNRGRTWTDTRSWSSADNSSLSSTTSRVYEFDVEPTQMMALPETAFILVDATGDGRRVVLADANPVIALLDRVSRTPLLEAAR</sequence>
<organism evidence="3 4">
    <name type="scientific">Beutenbergia cavernae (strain ATCC BAA-8 / DSM 12333 / CCUG 43141 / JCM 11478 / NBRC 16432 / NCIMB 13614 / HKI 0122)</name>
    <dbReference type="NCBI Taxonomy" id="471853"/>
    <lineage>
        <taxon>Bacteria</taxon>
        <taxon>Bacillati</taxon>
        <taxon>Actinomycetota</taxon>
        <taxon>Actinomycetes</taxon>
        <taxon>Micrococcales</taxon>
        <taxon>Beutenbergiaceae</taxon>
        <taxon>Beutenbergia</taxon>
    </lineage>
</organism>
<gene>
    <name evidence="3" type="ordered locus">Bcav_1251</name>
</gene>
<feature type="compositionally biased region" description="Polar residues" evidence="1">
    <location>
        <begin position="476"/>
        <end position="489"/>
    </location>
</feature>
<evidence type="ECO:0000313" key="3">
    <source>
        <dbReference type="EMBL" id="ACQ79511.1"/>
    </source>
</evidence>
<accession>C5C1P3</accession>
<dbReference type="HOGENOM" id="CLU_017258_0_0_11"/>
<dbReference type="AlphaFoldDB" id="C5C1P3"/>
<evidence type="ECO:0000256" key="2">
    <source>
        <dbReference type="SAM" id="Phobius"/>
    </source>
</evidence>
<evidence type="ECO:0000313" key="4">
    <source>
        <dbReference type="Proteomes" id="UP000007962"/>
    </source>
</evidence>
<keyword evidence="2" id="KW-1133">Transmembrane helix</keyword>